<gene>
    <name evidence="8" type="ORF">FJZ47_01150</name>
</gene>
<dbReference type="Proteomes" id="UP000712673">
    <property type="component" value="Unassembled WGS sequence"/>
</dbReference>
<dbReference type="PANTHER" id="PTHR43286:SF1">
    <property type="entry name" value="ENDONUCLEASE III-LIKE PROTEIN 1"/>
    <property type="match status" value="1"/>
</dbReference>
<dbReference type="CDD" id="cd00056">
    <property type="entry name" value="ENDO3c"/>
    <property type="match status" value="1"/>
</dbReference>
<dbReference type="InterPro" id="IPR003265">
    <property type="entry name" value="HhH-GPD_domain"/>
</dbReference>
<comment type="caution">
    <text evidence="8">The sequence shown here is derived from an EMBL/GenBank/DDBJ whole genome shotgun (WGS) entry which is preliminary data.</text>
</comment>
<dbReference type="FunFam" id="1.10.340.30:FF:000001">
    <property type="entry name" value="Endonuclease III"/>
    <property type="match status" value="1"/>
</dbReference>
<feature type="domain" description="HhH-GPD" evidence="7">
    <location>
        <begin position="44"/>
        <end position="191"/>
    </location>
</feature>
<protein>
    <submittedName>
        <fullName evidence="8">Endonuclease III</fullName>
    </submittedName>
</protein>
<keyword evidence="5" id="KW-0456">Lyase</keyword>
<dbReference type="PANTHER" id="PTHR43286">
    <property type="entry name" value="ENDONUCLEASE III-LIKE PROTEIN 1"/>
    <property type="match status" value="1"/>
</dbReference>
<dbReference type="GO" id="GO:0000703">
    <property type="term" value="F:oxidized pyrimidine nucleobase lesion DNA N-glycosylase activity"/>
    <property type="evidence" value="ECO:0007669"/>
    <property type="project" value="TreeGrafter"/>
</dbReference>
<evidence type="ECO:0000256" key="3">
    <source>
        <dbReference type="ARBA" id="ARBA00022801"/>
    </source>
</evidence>
<evidence type="ECO:0000256" key="4">
    <source>
        <dbReference type="ARBA" id="ARBA00023204"/>
    </source>
</evidence>
<evidence type="ECO:0000313" key="9">
    <source>
        <dbReference type="Proteomes" id="UP000712673"/>
    </source>
</evidence>
<proteinExistence type="inferred from homology"/>
<dbReference type="PIRSF" id="PIRSF001435">
    <property type="entry name" value="Nth"/>
    <property type="match status" value="1"/>
</dbReference>
<dbReference type="InterPro" id="IPR011257">
    <property type="entry name" value="DNA_glycosylase"/>
</dbReference>
<keyword evidence="8" id="KW-0540">Nuclease</keyword>
<keyword evidence="4" id="KW-0234">DNA repair</keyword>
<dbReference type="GO" id="GO:0006285">
    <property type="term" value="P:base-excision repair, AP site formation"/>
    <property type="evidence" value="ECO:0007669"/>
    <property type="project" value="TreeGrafter"/>
</dbReference>
<dbReference type="Gene3D" id="1.10.1670.10">
    <property type="entry name" value="Helix-hairpin-Helix base-excision DNA repair enzymes (C-terminal)"/>
    <property type="match status" value="1"/>
</dbReference>
<dbReference type="AlphaFoldDB" id="A0A937VYU1"/>
<evidence type="ECO:0000256" key="1">
    <source>
        <dbReference type="ARBA" id="ARBA00008343"/>
    </source>
</evidence>
<keyword evidence="3" id="KW-0378">Hydrolase</keyword>
<dbReference type="Gene3D" id="1.10.340.30">
    <property type="entry name" value="Hypothetical protein, domain 2"/>
    <property type="match status" value="1"/>
</dbReference>
<sequence length="218" mass="24640">MLQRQLRAAMTILIREVPTWDVPVVSLIAQESHDPYRVLISTLLSLRTLDQTTGPAAQRLFALADTPEAMVRLDQATIERTIYPVGFYRNKAVQILEISQRLLDECAGRVPDDINVLTTFNGVGRKTANLVLAEGYGIPAICVDTHVHRISNRWGYVKTKTPLDTEMALRKKLPREYWLSYNPSLVALGQHRCKPTSPMCSQCPVTELCKRIGVQRQR</sequence>
<dbReference type="EMBL" id="VGLS01000016">
    <property type="protein sequence ID" value="MBM3222399.1"/>
    <property type="molecule type" value="Genomic_DNA"/>
</dbReference>
<evidence type="ECO:0000256" key="5">
    <source>
        <dbReference type="ARBA" id="ARBA00023239"/>
    </source>
</evidence>
<accession>A0A937VYU1</accession>
<keyword evidence="2" id="KW-0227">DNA damage</keyword>
<dbReference type="GO" id="GO:0016829">
    <property type="term" value="F:lyase activity"/>
    <property type="evidence" value="ECO:0007669"/>
    <property type="project" value="UniProtKB-KW"/>
</dbReference>
<evidence type="ECO:0000259" key="7">
    <source>
        <dbReference type="SMART" id="SM00478"/>
    </source>
</evidence>
<dbReference type="Pfam" id="PF00730">
    <property type="entry name" value="HhH-GPD"/>
    <property type="match status" value="1"/>
</dbReference>
<name>A0A937VYU1_UNCTE</name>
<reference evidence="8" key="1">
    <citation type="submission" date="2019-03" db="EMBL/GenBank/DDBJ databases">
        <title>Lake Tanganyika Metagenome-Assembled Genomes (MAGs).</title>
        <authorList>
            <person name="Tran P."/>
        </authorList>
    </citation>
    <scope>NUCLEOTIDE SEQUENCE</scope>
    <source>
        <strain evidence="8">K_DeepCast_65m_m2_066</strain>
    </source>
</reference>
<evidence type="ECO:0000256" key="6">
    <source>
        <dbReference type="ARBA" id="ARBA00023295"/>
    </source>
</evidence>
<dbReference type="InterPro" id="IPR023170">
    <property type="entry name" value="HhH_base_excis_C"/>
</dbReference>
<evidence type="ECO:0000313" key="8">
    <source>
        <dbReference type="EMBL" id="MBM3222399.1"/>
    </source>
</evidence>
<keyword evidence="6" id="KW-0326">Glycosidase</keyword>
<dbReference type="SUPFAM" id="SSF48150">
    <property type="entry name" value="DNA-glycosylase"/>
    <property type="match status" value="1"/>
</dbReference>
<organism evidence="8 9">
    <name type="scientific">Tectimicrobiota bacterium</name>
    <dbReference type="NCBI Taxonomy" id="2528274"/>
    <lineage>
        <taxon>Bacteria</taxon>
        <taxon>Pseudomonadati</taxon>
        <taxon>Nitrospinota/Tectimicrobiota group</taxon>
        <taxon>Candidatus Tectimicrobiota</taxon>
    </lineage>
</organism>
<dbReference type="GO" id="GO:0003906">
    <property type="term" value="F:DNA-(apurinic or apyrimidinic site) endonuclease activity"/>
    <property type="evidence" value="ECO:0007669"/>
    <property type="project" value="TreeGrafter"/>
</dbReference>
<keyword evidence="8" id="KW-0255">Endonuclease</keyword>
<dbReference type="SMART" id="SM00478">
    <property type="entry name" value="ENDO3c"/>
    <property type="match status" value="1"/>
</dbReference>
<dbReference type="GO" id="GO:0006289">
    <property type="term" value="P:nucleotide-excision repair"/>
    <property type="evidence" value="ECO:0007669"/>
    <property type="project" value="TreeGrafter"/>
</dbReference>
<evidence type="ECO:0000256" key="2">
    <source>
        <dbReference type="ARBA" id="ARBA00022763"/>
    </source>
</evidence>
<comment type="similarity">
    <text evidence="1">Belongs to the Nth/MutY family.</text>
</comment>